<evidence type="ECO:0000313" key="2">
    <source>
        <dbReference type="Proteomes" id="UP000236291"/>
    </source>
</evidence>
<dbReference type="PANTHER" id="PTHR35317:SF27">
    <property type="entry name" value="RETROVIRUS-RELATED POL POLYPROTEIN FROM TRANSPOSON TNT 1-94"/>
    <property type="match status" value="1"/>
</dbReference>
<dbReference type="AlphaFoldDB" id="A0A2K3K523"/>
<reference evidence="1 2" key="1">
    <citation type="journal article" date="2014" name="Am. J. Bot.">
        <title>Genome assembly and annotation for red clover (Trifolium pratense; Fabaceae).</title>
        <authorList>
            <person name="Istvanek J."/>
            <person name="Jaros M."/>
            <person name="Krenek A."/>
            <person name="Repkova J."/>
        </authorList>
    </citation>
    <scope>NUCLEOTIDE SEQUENCE [LARGE SCALE GENOMIC DNA]</scope>
    <source>
        <strain evidence="2">cv. Tatra</strain>
        <tissue evidence="1">Young leaves</tissue>
    </source>
</reference>
<name>A0A2K3K523_TRIPR</name>
<protein>
    <submittedName>
        <fullName evidence="1">Retrovirus-related Pol polyprotein from transposon TNT 1-94</fullName>
    </submittedName>
</protein>
<reference evidence="1 2" key="2">
    <citation type="journal article" date="2017" name="Front. Plant Sci.">
        <title>Gene Classification and Mining of Molecular Markers Useful in Red Clover (Trifolium pratense) Breeding.</title>
        <authorList>
            <person name="Istvanek J."/>
            <person name="Dluhosova J."/>
            <person name="Dluhos P."/>
            <person name="Patkova L."/>
            <person name="Nedelnik J."/>
            <person name="Repkova J."/>
        </authorList>
    </citation>
    <scope>NUCLEOTIDE SEQUENCE [LARGE SCALE GENOMIC DNA]</scope>
    <source>
        <strain evidence="2">cv. Tatra</strain>
        <tissue evidence="1">Young leaves</tissue>
    </source>
</reference>
<evidence type="ECO:0000313" key="1">
    <source>
        <dbReference type="EMBL" id="PNX61389.1"/>
    </source>
</evidence>
<dbReference type="EMBL" id="ASHM01141502">
    <property type="protein sequence ID" value="PNX61389.1"/>
    <property type="molecule type" value="Genomic_DNA"/>
</dbReference>
<feature type="non-terminal residue" evidence="1">
    <location>
        <position position="117"/>
    </location>
</feature>
<dbReference type="Pfam" id="PF14223">
    <property type="entry name" value="Retrotran_gag_2"/>
    <property type="match status" value="1"/>
</dbReference>
<organism evidence="1 2">
    <name type="scientific">Trifolium pratense</name>
    <name type="common">Red clover</name>
    <dbReference type="NCBI Taxonomy" id="57577"/>
    <lineage>
        <taxon>Eukaryota</taxon>
        <taxon>Viridiplantae</taxon>
        <taxon>Streptophyta</taxon>
        <taxon>Embryophyta</taxon>
        <taxon>Tracheophyta</taxon>
        <taxon>Spermatophyta</taxon>
        <taxon>Magnoliopsida</taxon>
        <taxon>eudicotyledons</taxon>
        <taxon>Gunneridae</taxon>
        <taxon>Pentapetalae</taxon>
        <taxon>rosids</taxon>
        <taxon>fabids</taxon>
        <taxon>Fabales</taxon>
        <taxon>Fabaceae</taxon>
        <taxon>Papilionoideae</taxon>
        <taxon>50 kb inversion clade</taxon>
        <taxon>NPAAA clade</taxon>
        <taxon>Hologalegina</taxon>
        <taxon>IRL clade</taxon>
        <taxon>Trifolieae</taxon>
        <taxon>Trifolium</taxon>
    </lineage>
</organism>
<sequence>MHMAALPFPPSLHTWREPRFRNHPVPARDRFCPQRGVLPKLFENRGITKIKKKLGAIDRSVFEQILDRRTAKSVWDSLKRKYGGNDRVKKSMLNFLRREFEVLEMKDAETITEYFAR</sequence>
<proteinExistence type="predicted"/>
<accession>A0A2K3K523</accession>
<comment type="caution">
    <text evidence="1">The sequence shown here is derived from an EMBL/GenBank/DDBJ whole genome shotgun (WGS) entry which is preliminary data.</text>
</comment>
<dbReference type="Proteomes" id="UP000236291">
    <property type="component" value="Unassembled WGS sequence"/>
</dbReference>
<dbReference type="PANTHER" id="PTHR35317">
    <property type="entry name" value="OS04G0629600 PROTEIN"/>
    <property type="match status" value="1"/>
</dbReference>
<gene>
    <name evidence="1" type="ORF">L195_g060643</name>
</gene>